<evidence type="ECO:0000313" key="3">
    <source>
        <dbReference type="EMBL" id="KNZ64111.1"/>
    </source>
</evidence>
<evidence type="ECO:0000256" key="1">
    <source>
        <dbReference type="SAM" id="MobiDB-lite"/>
    </source>
</evidence>
<feature type="non-terminal residue" evidence="3">
    <location>
        <position position="39"/>
    </location>
</feature>
<dbReference type="Pfam" id="PF00098">
    <property type="entry name" value="zf-CCHC"/>
    <property type="match status" value="1"/>
</dbReference>
<feature type="domain" description="CCHC-type" evidence="2">
    <location>
        <begin position="6"/>
        <end position="19"/>
    </location>
</feature>
<dbReference type="Gene3D" id="4.10.60.10">
    <property type="entry name" value="Zinc finger, CCHC-type"/>
    <property type="match status" value="1"/>
</dbReference>
<dbReference type="AlphaFoldDB" id="A0A0L6VTU2"/>
<dbReference type="Proteomes" id="UP000037035">
    <property type="component" value="Unassembled WGS sequence"/>
</dbReference>
<gene>
    <name evidence="3" type="ORF">VP01_1065g8</name>
</gene>
<comment type="caution">
    <text evidence="3">The sequence shown here is derived from an EMBL/GenBank/DDBJ whole genome shotgun (WGS) entry which is preliminary data.</text>
</comment>
<dbReference type="GO" id="GO:0003676">
    <property type="term" value="F:nucleic acid binding"/>
    <property type="evidence" value="ECO:0007669"/>
    <property type="project" value="InterPro"/>
</dbReference>
<evidence type="ECO:0000313" key="4">
    <source>
        <dbReference type="Proteomes" id="UP000037035"/>
    </source>
</evidence>
<dbReference type="GO" id="GO:0008270">
    <property type="term" value="F:zinc ion binding"/>
    <property type="evidence" value="ECO:0007669"/>
    <property type="project" value="InterPro"/>
</dbReference>
<name>A0A0L6VTU2_9BASI</name>
<organism evidence="3 4">
    <name type="scientific">Puccinia sorghi</name>
    <dbReference type="NCBI Taxonomy" id="27349"/>
    <lineage>
        <taxon>Eukaryota</taxon>
        <taxon>Fungi</taxon>
        <taxon>Dikarya</taxon>
        <taxon>Basidiomycota</taxon>
        <taxon>Pucciniomycotina</taxon>
        <taxon>Pucciniomycetes</taxon>
        <taxon>Pucciniales</taxon>
        <taxon>Pucciniaceae</taxon>
        <taxon>Puccinia</taxon>
    </lineage>
</organism>
<proteinExistence type="predicted"/>
<protein>
    <submittedName>
        <fullName evidence="3">Zinc knuckle family protein</fullName>
    </submittedName>
</protein>
<keyword evidence="4" id="KW-1185">Reference proteome</keyword>
<evidence type="ECO:0000259" key="2">
    <source>
        <dbReference type="Pfam" id="PF00098"/>
    </source>
</evidence>
<dbReference type="VEuPathDB" id="FungiDB:VP01_1065g8"/>
<accession>A0A0L6VTU2</accession>
<dbReference type="InterPro" id="IPR001878">
    <property type="entry name" value="Znf_CCHC"/>
</dbReference>
<sequence>MMQAGQCFQCGQVGHISQDWLKKKNPGQSSRPIRLAPTD</sequence>
<feature type="region of interest" description="Disordered" evidence="1">
    <location>
        <begin position="19"/>
        <end position="39"/>
    </location>
</feature>
<dbReference type="EMBL" id="LAVV01000732">
    <property type="protein sequence ID" value="KNZ64111.1"/>
    <property type="molecule type" value="Genomic_DNA"/>
</dbReference>
<reference evidence="3 4" key="1">
    <citation type="submission" date="2015-08" db="EMBL/GenBank/DDBJ databases">
        <title>Next Generation Sequencing and Analysis of the Genome of Puccinia sorghi L Schw, the Causal Agent of Maize Common Rust.</title>
        <authorList>
            <person name="Rochi L."/>
            <person name="Burguener G."/>
            <person name="Darino M."/>
            <person name="Turjanski A."/>
            <person name="Kreff E."/>
            <person name="Dieguez M.J."/>
            <person name="Sacco F."/>
        </authorList>
    </citation>
    <scope>NUCLEOTIDE SEQUENCE [LARGE SCALE GENOMIC DNA]</scope>
    <source>
        <strain evidence="3 4">RO10H11247</strain>
    </source>
</reference>